<accession>A0AAW1VQD7</accession>
<sequence>MTEPILPRKKLHGKVAIVTGAASGIGEVTARHFADHGAFAVVIADVQDAKGREVAASICSDRCTYIHCDVTDESKPNP</sequence>
<evidence type="ECO:0000313" key="2">
    <source>
        <dbReference type="EMBL" id="KAK9906142.1"/>
    </source>
</evidence>
<name>A0AAW1VQD7_RUBAR</name>
<protein>
    <submittedName>
        <fullName evidence="2">Uncharacterized protein</fullName>
    </submittedName>
</protein>
<dbReference type="Gene3D" id="3.40.50.720">
    <property type="entry name" value="NAD(P)-binding Rossmann-like Domain"/>
    <property type="match status" value="1"/>
</dbReference>
<dbReference type="EMBL" id="JBEDUW010000089">
    <property type="protein sequence ID" value="KAK9906142.1"/>
    <property type="molecule type" value="Genomic_DNA"/>
</dbReference>
<keyword evidence="3" id="KW-1185">Reference proteome</keyword>
<dbReference type="InterPro" id="IPR002347">
    <property type="entry name" value="SDR_fam"/>
</dbReference>
<dbReference type="PANTHER" id="PTHR42820">
    <property type="entry name" value="SHORT-CHAIN DEHYDROGENASE REDUCTASE"/>
    <property type="match status" value="1"/>
</dbReference>
<reference evidence="2 3" key="1">
    <citation type="journal article" date="2023" name="G3 (Bethesda)">
        <title>A chromosome-length genome assembly and annotation of blackberry (Rubus argutus, cv. 'Hillquist').</title>
        <authorList>
            <person name="Bruna T."/>
            <person name="Aryal R."/>
            <person name="Dudchenko O."/>
            <person name="Sargent D.J."/>
            <person name="Mead D."/>
            <person name="Buti M."/>
            <person name="Cavallini A."/>
            <person name="Hytonen T."/>
            <person name="Andres J."/>
            <person name="Pham M."/>
            <person name="Weisz D."/>
            <person name="Mascagni F."/>
            <person name="Usai G."/>
            <person name="Natali L."/>
            <person name="Bassil N."/>
            <person name="Fernandez G.E."/>
            <person name="Lomsadze A."/>
            <person name="Armour M."/>
            <person name="Olukolu B."/>
            <person name="Poorten T."/>
            <person name="Britton C."/>
            <person name="Davik J."/>
            <person name="Ashrafi H."/>
            <person name="Aiden E.L."/>
            <person name="Borodovsky M."/>
            <person name="Worthington M."/>
        </authorList>
    </citation>
    <scope>NUCLEOTIDE SEQUENCE [LARGE SCALE GENOMIC DNA]</scope>
    <source>
        <strain evidence="2">PI 553951</strain>
    </source>
</reference>
<proteinExistence type="inferred from homology"/>
<evidence type="ECO:0000313" key="3">
    <source>
        <dbReference type="Proteomes" id="UP001457282"/>
    </source>
</evidence>
<dbReference type="Proteomes" id="UP001457282">
    <property type="component" value="Unassembled WGS sequence"/>
</dbReference>
<dbReference type="InterPro" id="IPR036291">
    <property type="entry name" value="NAD(P)-bd_dom_sf"/>
</dbReference>
<dbReference type="PANTHER" id="PTHR42820:SF13">
    <property type="entry name" value="(-)-ISOPIPERITENOL_(-)-CARVEOL DEHYDROGENASE, MITOCHONDRIAL-LIKE"/>
    <property type="match status" value="1"/>
</dbReference>
<organism evidence="2 3">
    <name type="scientific">Rubus argutus</name>
    <name type="common">Southern blackberry</name>
    <dbReference type="NCBI Taxonomy" id="59490"/>
    <lineage>
        <taxon>Eukaryota</taxon>
        <taxon>Viridiplantae</taxon>
        <taxon>Streptophyta</taxon>
        <taxon>Embryophyta</taxon>
        <taxon>Tracheophyta</taxon>
        <taxon>Spermatophyta</taxon>
        <taxon>Magnoliopsida</taxon>
        <taxon>eudicotyledons</taxon>
        <taxon>Gunneridae</taxon>
        <taxon>Pentapetalae</taxon>
        <taxon>rosids</taxon>
        <taxon>fabids</taxon>
        <taxon>Rosales</taxon>
        <taxon>Rosaceae</taxon>
        <taxon>Rosoideae</taxon>
        <taxon>Rosoideae incertae sedis</taxon>
        <taxon>Rubus</taxon>
    </lineage>
</organism>
<comment type="similarity">
    <text evidence="1">Belongs to the short-chain dehydrogenases/reductases (SDR) family.</text>
</comment>
<comment type="caution">
    <text evidence="2">The sequence shown here is derived from an EMBL/GenBank/DDBJ whole genome shotgun (WGS) entry which is preliminary data.</text>
</comment>
<gene>
    <name evidence="2" type="ORF">M0R45_002848</name>
</gene>
<dbReference type="SUPFAM" id="SSF51735">
    <property type="entry name" value="NAD(P)-binding Rossmann-fold domains"/>
    <property type="match status" value="1"/>
</dbReference>
<evidence type="ECO:0000256" key="1">
    <source>
        <dbReference type="ARBA" id="ARBA00006484"/>
    </source>
</evidence>
<dbReference type="AlphaFoldDB" id="A0AAW1VQD7"/>
<dbReference type="Pfam" id="PF00106">
    <property type="entry name" value="adh_short"/>
    <property type="match status" value="1"/>
</dbReference>